<evidence type="ECO:0000313" key="2">
    <source>
        <dbReference type="Proteomes" id="UP000229342"/>
    </source>
</evidence>
<proteinExistence type="predicted"/>
<organism evidence="1 2">
    <name type="scientific">Candidatus Taylorbacteria bacterium CG11_big_fil_rev_8_21_14_0_20_46_11</name>
    <dbReference type="NCBI Taxonomy" id="1975025"/>
    <lineage>
        <taxon>Bacteria</taxon>
        <taxon>Candidatus Tayloriibacteriota</taxon>
    </lineage>
</organism>
<accession>A0A2H0KAF2</accession>
<gene>
    <name evidence="1" type="ORF">COV91_05410</name>
</gene>
<name>A0A2H0KAF2_9BACT</name>
<dbReference type="Proteomes" id="UP000229342">
    <property type="component" value="Unassembled WGS sequence"/>
</dbReference>
<reference evidence="1 2" key="1">
    <citation type="submission" date="2017-09" db="EMBL/GenBank/DDBJ databases">
        <title>Depth-based differentiation of microbial function through sediment-hosted aquifers and enrichment of novel symbionts in the deep terrestrial subsurface.</title>
        <authorList>
            <person name="Probst A.J."/>
            <person name="Ladd B."/>
            <person name="Jarett J.K."/>
            <person name="Geller-Mcgrath D.E."/>
            <person name="Sieber C.M."/>
            <person name="Emerson J.B."/>
            <person name="Anantharaman K."/>
            <person name="Thomas B.C."/>
            <person name="Malmstrom R."/>
            <person name="Stieglmeier M."/>
            <person name="Klingl A."/>
            <person name="Woyke T."/>
            <person name="Ryan C.M."/>
            <person name="Banfield J.F."/>
        </authorList>
    </citation>
    <scope>NUCLEOTIDE SEQUENCE [LARGE SCALE GENOMIC DNA]</scope>
    <source>
        <strain evidence="1">CG11_big_fil_rev_8_21_14_0_20_46_11</strain>
    </source>
</reference>
<protein>
    <submittedName>
        <fullName evidence="1">Uncharacterized protein</fullName>
    </submittedName>
</protein>
<dbReference type="AlphaFoldDB" id="A0A2H0KAF2"/>
<comment type="caution">
    <text evidence="1">The sequence shown here is derived from an EMBL/GenBank/DDBJ whole genome shotgun (WGS) entry which is preliminary data.</text>
</comment>
<dbReference type="EMBL" id="PCVG01000073">
    <property type="protein sequence ID" value="PIQ68197.1"/>
    <property type="molecule type" value="Genomic_DNA"/>
</dbReference>
<evidence type="ECO:0000313" key="1">
    <source>
        <dbReference type="EMBL" id="PIQ68197.1"/>
    </source>
</evidence>
<sequence length="110" mass="12002">MDKRQIFDTVKSGRSVICVKDTGVPGALLEHHCSDYKAVLQQCTTVFCSGIDGHHPTCAACWMVPIKRIKRQALVYIDRMDKKSGCAIVLIQNTSRDRIPGSALALVGSA</sequence>